<dbReference type="EMBL" id="MU858242">
    <property type="protein sequence ID" value="KAK4208460.1"/>
    <property type="molecule type" value="Genomic_DNA"/>
</dbReference>
<keyword evidence="2" id="KW-1185">Reference proteome</keyword>
<evidence type="ECO:0000313" key="1">
    <source>
        <dbReference type="EMBL" id="KAK4208460.1"/>
    </source>
</evidence>
<comment type="caution">
    <text evidence="1">The sequence shown here is derived from an EMBL/GenBank/DDBJ whole genome shotgun (WGS) entry which is preliminary data.</text>
</comment>
<accession>A0AAN6XZI2</accession>
<reference evidence="1" key="1">
    <citation type="journal article" date="2023" name="Mol. Phylogenet. Evol.">
        <title>Genome-scale phylogeny and comparative genomics of the fungal order Sordariales.</title>
        <authorList>
            <person name="Hensen N."/>
            <person name="Bonometti L."/>
            <person name="Westerberg I."/>
            <person name="Brannstrom I.O."/>
            <person name="Guillou S."/>
            <person name="Cros-Aarteil S."/>
            <person name="Calhoun S."/>
            <person name="Haridas S."/>
            <person name="Kuo A."/>
            <person name="Mondo S."/>
            <person name="Pangilinan J."/>
            <person name="Riley R."/>
            <person name="LaButti K."/>
            <person name="Andreopoulos B."/>
            <person name="Lipzen A."/>
            <person name="Chen C."/>
            <person name="Yan M."/>
            <person name="Daum C."/>
            <person name="Ng V."/>
            <person name="Clum A."/>
            <person name="Steindorff A."/>
            <person name="Ohm R.A."/>
            <person name="Martin F."/>
            <person name="Silar P."/>
            <person name="Natvig D.O."/>
            <person name="Lalanne C."/>
            <person name="Gautier V."/>
            <person name="Ament-Velasquez S.L."/>
            <person name="Kruys A."/>
            <person name="Hutchinson M.I."/>
            <person name="Powell A.J."/>
            <person name="Barry K."/>
            <person name="Miller A.N."/>
            <person name="Grigoriev I.V."/>
            <person name="Debuchy R."/>
            <person name="Gladieux P."/>
            <person name="Hiltunen Thoren M."/>
            <person name="Johannesson H."/>
        </authorList>
    </citation>
    <scope>NUCLEOTIDE SEQUENCE</scope>
    <source>
        <strain evidence="1">PSN293</strain>
    </source>
</reference>
<dbReference type="Proteomes" id="UP001301769">
    <property type="component" value="Unassembled WGS sequence"/>
</dbReference>
<protein>
    <submittedName>
        <fullName evidence="1">Uncharacterized protein</fullName>
    </submittedName>
</protein>
<name>A0AAN6XZI2_9PEZI</name>
<feature type="non-terminal residue" evidence="1">
    <location>
        <position position="133"/>
    </location>
</feature>
<proteinExistence type="predicted"/>
<gene>
    <name evidence="1" type="ORF">QBC37DRAFT_240955</name>
</gene>
<dbReference type="AlphaFoldDB" id="A0AAN6XZI2"/>
<sequence length="133" mass="15694">WWWESDHRLTFNGDWLVACREHIPSSVREFYIELESLERKKEQVNLIAQQMAEKWYFVREDGVALFPDFSGKSVKIDRWSGSSTWQNHTWTRDESAPGRIDYYIATVVFRPHWVVERNGGTMNPETVEAAKGD</sequence>
<feature type="non-terminal residue" evidence="1">
    <location>
        <position position="1"/>
    </location>
</feature>
<organism evidence="1 2">
    <name type="scientific">Rhypophila decipiens</name>
    <dbReference type="NCBI Taxonomy" id="261697"/>
    <lineage>
        <taxon>Eukaryota</taxon>
        <taxon>Fungi</taxon>
        <taxon>Dikarya</taxon>
        <taxon>Ascomycota</taxon>
        <taxon>Pezizomycotina</taxon>
        <taxon>Sordariomycetes</taxon>
        <taxon>Sordariomycetidae</taxon>
        <taxon>Sordariales</taxon>
        <taxon>Naviculisporaceae</taxon>
        <taxon>Rhypophila</taxon>
    </lineage>
</organism>
<reference evidence="1" key="2">
    <citation type="submission" date="2023-05" db="EMBL/GenBank/DDBJ databases">
        <authorList>
            <consortium name="Lawrence Berkeley National Laboratory"/>
            <person name="Steindorff A."/>
            <person name="Hensen N."/>
            <person name="Bonometti L."/>
            <person name="Westerberg I."/>
            <person name="Brannstrom I.O."/>
            <person name="Guillou S."/>
            <person name="Cros-Aarteil S."/>
            <person name="Calhoun S."/>
            <person name="Haridas S."/>
            <person name="Kuo A."/>
            <person name="Mondo S."/>
            <person name="Pangilinan J."/>
            <person name="Riley R."/>
            <person name="Labutti K."/>
            <person name="Andreopoulos B."/>
            <person name="Lipzen A."/>
            <person name="Chen C."/>
            <person name="Yanf M."/>
            <person name="Daum C."/>
            <person name="Ng V."/>
            <person name="Clum A."/>
            <person name="Ohm R."/>
            <person name="Martin F."/>
            <person name="Silar P."/>
            <person name="Natvig D."/>
            <person name="Lalanne C."/>
            <person name="Gautier V."/>
            <person name="Ament-Velasquez S.L."/>
            <person name="Kruys A."/>
            <person name="Hutchinson M.I."/>
            <person name="Powell A.J."/>
            <person name="Barry K."/>
            <person name="Miller A.N."/>
            <person name="Grigoriev I.V."/>
            <person name="Debuchy R."/>
            <person name="Gladieux P."/>
            <person name="Thoren M.H."/>
            <person name="Johannesson H."/>
        </authorList>
    </citation>
    <scope>NUCLEOTIDE SEQUENCE</scope>
    <source>
        <strain evidence="1">PSN293</strain>
    </source>
</reference>
<evidence type="ECO:0000313" key="2">
    <source>
        <dbReference type="Proteomes" id="UP001301769"/>
    </source>
</evidence>